<accession>A0A7W4VPB8</accession>
<name>A0A7W4VPB8_9HYPH</name>
<organism evidence="1 2">
    <name type="scientific">Microvirga lupini</name>
    <dbReference type="NCBI Taxonomy" id="420324"/>
    <lineage>
        <taxon>Bacteria</taxon>
        <taxon>Pseudomonadati</taxon>
        <taxon>Pseudomonadota</taxon>
        <taxon>Alphaproteobacteria</taxon>
        <taxon>Hyphomicrobiales</taxon>
        <taxon>Methylobacteriaceae</taxon>
        <taxon>Microvirga</taxon>
    </lineage>
</organism>
<evidence type="ECO:0000313" key="2">
    <source>
        <dbReference type="Proteomes" id="UP000532010"/>
    </source>
</evidence>
<gene>
    <name evidence="1" type="ORF">FHR70_003941</name>
</gene>
<dbReference type="AlphaFoldDB" id="A0A7W4VPB8"/>
<keyword evidence="2" id="KW-1185">Reference proteome</keyword>
<comment type="caution">
    <text evidence="1">The sequence shown here is derived from an EMBL/GenBank/DDBJ whole genome shotgun (WGS) entry which is preliminary data.</text>
</comment>
<evidence type="ECO:0000313" key="1">
    <source>
        <dbReference type="EMBL" id="MBB3020853.1"/>
    </source>
</evidence>
<protein>
    <submittedName>
        <fullName evidence="1">Uncharacterized protein</fullName>
    </submittedName>
</protein>
<proteinExistence type="predicted"/>
<dbReference type="Proteomes" id="UP000532010">
    <property type="component" value="Unassembled WGS sequence"/>
</dbReference>
<dbReference type="EMBL" id="JACHWB010000006">
    <property type="protein sequence ID" value="MBB3020853.1"/>
    <property type="molecule type" value="Genomic_DNA"/>
</dbReference>
<sequence length="126" mass="14148">MPKEIGYAVVGLVTDILGASTTATSEWLVRPRRVECGDRWPLDCTIYSELTGLRLDGGSCGRSMPPLFPGDGGRHRQRSFRDALTDILAPRYGFSPTLRIADFEVKDWINQPDHVDRMRQLLAGRM</sequence>
<dbReference type="RefSeq" id="WP_183453204.1">
    <property type="nucleotide sequence ID" value="NZ_JACHWB010000006.1"/>
</dbReference>
<reference evidence="1 2" key="1">
    <citation type="submission" date="2020-08" db="EMBL/GenBank/DDBJ databases">
        <title>The Agave Microbiome: Exploring the role of microbial communities in plant adaptations to desert environments.</title>
        <authorList>
            <person name="Partida-Martinez L.P."/>
        </authorList>
    </citation>
    <scope>NUCLEOTIDE SEQUENCE [LARGE SCALE GENOMIC DNA]</scope>
    <source>
        <strain evidence="1 2">AT3.9</strain>
    </source>
</reference>